<dbReference type="GO" id="GO:0006357">
    <property type="term" value="P:regulation of transcription by RNA polymerase II"/>
    <property type="evidence" value="ECO:0007669"/>
    <property type="project" value="InterPro"/>
</dbReference>
<dbReference type="Pfam" id="PF05397">
    <property type="entry name" value="Med15_fungi"/>
    <property type="match status" value="1"/>
</dbReference>
<dbReference type="InterPro" id="IPR008626">
    <property type="entry name" value="Mediator_Med15_fun"/>
</dbReference>
<dbReference type="AlphaFoldDB" id="A0AAD5UJW5"/>
<keyword evidence="1" id="KW-0175">Coiled coil</keyword>
<feature type="compositionally biased region" description="Polar residues" evidence="2">
    <location>
        <begin position="952"/>
        <end position="965"/>
    </location>
</feature>
<feature type="coiled-coil region" evidence="1">
    <location>
        <begin position="561"/>
        <end position="612"/>
    </location>
</feature>
<dbReference type="EMBL" id="JADGKB010000045">
    <property type="protein sequence ID" value="KAJ3256839.1"/>
    <property type="molecule type" value="Genomic_DNA"/>
</dbReference>
<name>A0AAD5UJW5_9FUNG</name>
<feature type="compositionally biased region" description="Polar residues" evidence="2">
    <location>
        <begin position="258"/>
        <end position="287"/>
    </location>
</feature>
<proteinExistence type="predicted"/>
<feature type="compositionally biased region" description="Polar residues" evidence="2">
    <location>
        <begin position="729"/>
        <end position="757"/>
    </location>
</feature>
<accession>A0AAD5UJW5</accession>
<comment type="caution">
    <text evidence="3">The sequence shown here is derived from an EMBL/GenBank/DDBJ whole genome shotgun (WGS) entry which is preliminary data.</text>
</comment>
<reference evidence="3" key="1">
    <citation type="submission" date="2020-05" db="EMBL/GenBank/DDBJ databases">
        <title>Phylogenomic resolution of chytrid fungi.</title>
        <authorList>
            <person name="Stajich J.E."/>
            <person name="Amses K."/>
            <person name="Simmons R."/>
            <person name="Seto K."/>
            <person name="Myers J."/>
            <person name="Bonds A."/>
            <person name="Quandt C.A."/>
            <person name="Barry K."/>
            <person name="Liu P."/>
            <person name="Grigoriev I."/>
            <person name="Longcore J.E."/>
            <person name="James T.Y."/>
        </authorList>
    </citation>
    <scope>NUCLEOTIDE SEQUENCE</scope>
    <source>
        <strain evidence="3">PLAUS21</strain>
    </source>
</reference>
<feature type="compositionally biased region" description="Low complexity" evidence="2">
    <location>
        <begin position="304"/>
        <end position="343"/>
    </location>
</feature>
<protein>
    <submittedName>
        <fullName evidence="3">Uncharacterized protein</fullName>
    </submittedName>
</protein>
<gene>
    <name evidence="3" type="ORF">HK103_005083</name>
</gene>
<evidence type="ECO:0000256" key="1">
    <source>
        <dbReference type="SAM" id="Coils"/>
    </source>
</evidence>
<feature type="region of interest" description="Disordered" evidence="2">
    <location>
        <begin position="159"/>
        <end position="226"/>
    </location>
</feature>
<feature type="compositionally biased region" description="Polar residues" evidence="2">
    <location>
        <begin position="182"/>
        <end position="226"/>
    </location>
</feature>
<keyword evidence="4" id="KW-1185">Reference proteome</keyword>
<dbReference type="GO" id="GO:0003712">
    <property type="term" value="F:transcription coregulator activity"/>
    <property type="evidence" value="ECO:0007669"/>
    <property type="project" value="InterPro"/>
</dbReference>
<evidence type="ECO:0000313" key="3">
    <source>
        <dbReference type="EMBL" id="KAJ3256839.1"/>
    </source>
</evidence>
<feature type="region of interest" description="Disordered" evidence="2">
    <location>
        <begin position="931"/>
        <end position="988"/>
    </location>
</feature>
<sequence>MDSDSGNQFPAGNQSFQQAFQQFPNQQFTNNPMMLSQVQSFPQQPHNMMGQFVQQQPMIQINPQSDQMVQLQQNGMPFNGVSQFSPQMMPNQAQLSGQNTQFRPAGSDWRTNLSATDRHHVIGQLGRAVQQALPPTYHTPERVDNLARSVEQHIYETADSRIRGGQFPDPSMQGLQPGSPAVGNQPNLVSGSPNVQQNSPNFLMQGGNQASHNQPQAKSKLSNEASADIHQNSNMNSNADSLFGQNSFGFELDMMSNENSQSSANSMNINPTQAQSNTPSFTQSNLKQSVQPQTPAQTPPSQPTSPTKAINSSAANNQIAKSEQNTKNADGNNNTENAEGNTGQQHEVPTVIGGMKVTLLNLTEAEKHSVSAKMEQIRPTYMRIDGLISTLLKQGGEKEFDKVRKLTGMKQMLGAQLEVLHQDIFFIRPDTLQALLPSLQQYFHYAELLVSRTGGQNANLQGNAANPRPANPNANFAAMNNMQMPGMGSPVVNSSIMGQPGMAAQSRSPMVAQNQMNQMMGSPNVRPGMMVSPQVRPNIPPGQGRGMVNQQAMTATRMQQIQLLHAKNQQLSQQLVQIQQLMQSQGIAHEQMQSLNQKQQECLRQQQSIQQQLMTLNSSPMPNPNFNRAPMRPLRPDASGNMSPEMRVPMQPGQNRMGPQMNQMYQTQMMGMNPQMMNMQNPQFNQFQARPQNMGMVMQQQAMQMQLQQNPQMADQQGMFMQQQVGQGSPQLPKSSLPNQGKTSPVVTQNTAAANKSTKVKKEQTPKISPNTPKISTPNMPQGIPPQNIQGNMNEIHGMSQSSQLQGMQQNQMQGMQQNMMQQPGALQSMQGQGLQTGMNGMPGSQAMQAATNLQQQVMMNKMQNQSGSPMNQPAAMMQMRPGMPANMTPMQQQAMAQMAQRTQMNNAQRNQFNSMPNQAQQNLQMSAQNPSFQQNQPGFPPRMQQADARSPPSNQFNLPLNASNPRPPAPTPAPAATQPASTDDWFNDFPAMPETIKKEEPTENGNYLFILGDFDQDFFNFDYVPPSSQKSLKLETENLDELLESHVNETSNSNKRQRDDFDDFFQDSEKKPKFHSSLESELKSISSEHNLTYTLNNTPNDTASIKFTFKNTAFQITVKSKSVYEKGSGKGLISFSTAQSPDNLSKIVSEYVSPSSTKRVSDIVQVIVSALEN</sequence>
<organism evidence="3 4">
    <name type="scientific">Boothiomyces macroporosus</name>
    <dbReference type="NCBI Taxonomy" id="261099"/>
    <lineage>
        <taxon>Eukaryota</taxon>
        <taxon>Fungi</taxon>
        <taxon>Fungi incertae sedis</taxon>
        <taxon>Chytridiomycota</taxon>
        <taxon>Chytridiomycota incertae sedis</taxon>
        <taxon>Chytridiomycetes</taxon>
        <taxon>Rhizophydiales</taxon>
        <taxon>Terramycetaceae</taxon>
        <taxon>Boothiomyces</taxon>
    </lineage>
</organism>
<feature type="region of interest" description="Disordered" evidence="2">
    <location>
        <begin position="722"/>
        <end position="781"/>
    </location>
</feature>
<feature type="region of interest" description="Disordered" evidence="2">
    <location>
        <begin position="258"/>
        <end position="349"/>
    </location>
</feature>
<dbReference type="GO" id="GO:0016592">
    <property type="term" value="C:mediator complex"/>
    <property type="evidence" value="ECO:0007669"/>
    <property type="project" value="InterPro"/>
</dbReference>
<evidence type="ECO:0000313" key="4">
    <source>
        <dbReference type="Proteomes" id="UP001210925"/>
    </source>
</evidence>
<dbReference type="Proteomes" id="UP001210925">
    <property type="component" value="Unassembled WGS sequence"/>
</dbReference>
<feature type="compositionally biased region" description="Polar residues" evidence="2">
    <location>
        <begin position="766"/>
        <end position="781"/>
    </location>
</feature>
<evidence type="ECO:0000256" key="2">
    <source>
        <dbReference type="SAM" id="MobiDB-lite"/>
    </source>
</evidence>